<evidence type="ECO:0008006" key="3">
    <source>
        <dbReference type="Google" id="ProtNLM"/>
    </source>
</evidence>
<sequence length="400" mass="45128">MTGQFDQPPTRLESAAETSFAELWQAGGGLSPREKLRLVEKLATLIRESHERRRVLGPPGLGGVLVSGGAGDFRLRIPASRAIRLAWRDWRRRDLARLYASLLPRLSRSCGFRFLRHYLGGGGGLRDCVALALQVDGAARRMAAARWKQAERACLRSGQGFVTGRSGRLQYYRRDSDEAQALLERLVADPDGLIGSGERLPGRGNSCLTVKIEAAGRNYVLKRYNRRGWAYSLRHVFRRSRALRGWITSWGFRARGAAIPDPILCVEERCFRFLGHSYILSEYLEGTKTLTRLWESLSAGGKKSCLVQLAVLFGRLHRLGAIHGDTNWDNILAAPRGAGYDLFLVDMDCSRVYGRVREAKVRKDIKHVFRDLHRLSPGDHELDRGFRACWERWSGVRSEI</sequence>
<dbReference type="Pfam" id="PF06293">
    <property type="entry name" value="Kdo"/>
    <property type="match status" value="1"/>
</dbReference>
<accession>A0ABN6DYJ6</accession>
<dbReference type="EMBL" id="AP024355">
    <property type="protein sequence ID" value="BCR05192.1"/>
    <property type="molecule type" value="Genomic_DNA"/>
</dbReference>
<evidence type="ECO:0000313" key="2">
    <source>
        <dbReference type="Proteomes" id="UP001319827"/>
    </source>
</evidence>
<organism evidence="1 2">
    <name type="scientific">Desulfuromonas versatilis</name>
    <dbReference type="NCBI Taxonomy" id="2802975"/>
    <lineage>
        <taxon>Bacteria</taxon>
        <taxon>Pseudomonadati</taxon>
        <taxon>Thermodesulfobacteriota</taxon>
        <taxon>Desulfuromonadia</taxon>
        <taxon>Desulfuromonadales</taxon>
        <taxon>Desulfuromonadaceae</taxon>
        <taxon>Desulfuromonas</taxon>
    </lineage>
</organism>
<proteinExistence type="predicted"/>
<name>A0ABN6DYJ6_9BACT</name>
<dbReference type="InterPro" id="IPR011009">
    <property type="entry name" value="Kinase-like_dom_sf"/>
</dbReference>
<protein>
    <recommendedName>
        <fullName evidence="3">Protein kinase domain-containing protein</fullName>
    </recommendedName>
</protein>
<keyword evidence="2" id="KW-1185">Reference proteome</keyword>
<dbReference type="RefSeq" id="WP_221248613.1">
    <property type="nucleotide sequence ID" value="NZ_AP024355.1"/>
</dbReference>
<gene>
    <name evidence="1" type="ORF">DESUT3_22610</name>
</gene>
<reference evidence="1 2" key="1">
    <citation type="journal article" date="2016" name="C (Basel)">
        <title>Selective Growth of and Electricity Production by Marine Exoelectrogenic Bacteria in Self-Aggregated Hydrogel of Microbially Reduced Graphene Oxide.</title>
        <authorList>
            <person name="Yoshida N."/>
            <person name="Goto Y."/>
            <person name="Miyata Y."/>
        </authorList>
    </citation>
    <scope>NUCLEOTIDE SEQUENCE [LARGE SCALE GENOMIC DNA]</scope>
    <source>
        <strain evidence="1 2">NIT-T3</strain>
    </source>
</reference>
<reference evidence="1 2" key="2">
    <citation type="journal article" date="2021" name="Int. J. Syst. Evol. Microbiol.">
        <title>Isolation and Polyphasic Characterization of Desulfuromonas versatilis sp. Nov., an Electrogenic Bacteria Capable of Versatile Metabolism Isolated from a Graphene Oxide-Reducing Enrichment Culture.</title>
        <authorList>
            <person name="Xie L."/>
            <person name="Yoshida N."/>
            <person name="Ishii S."/>
            <person name="Meng L."/>
        </authorList>
    </citation>
    <scope>NUCLEOTIDE SEQUENCE [LARGE SCALE GENOMIC DNA]</scope>
    <source>
        <strain evidence="1 2">NIT-T3</strain>
    </source>
</reference>
<evidence type="ECO:0000313" key="1">
    <source>
        <dbReference type="EMBL" id="BCR05192.1"/>
    </source>
</evidence>
<dbReference type="SUPFAM" id="SSF56112">
    <property type="entry name" value="Protein kinase-like (PK-like)"/>
    <property type="match status" value="1"/>
</dbReference>
<dbReference type="Proteomes" id="UP001319827">
    <property type="component" value="Chromosome"/>
</dbReference>